<reference evidence="5 6" key="1">
    <citation type="submission" date="2019-03" db="EMBL/GenBank/DDBJ databases">
        <title>Genome Sequencing and Assembly of Various Microbes Isolated from Alder Root Nodule.</title>
        <authorList>
            <person name="Swanson E."/>
            <person name="Sevigny J.L."/>
            <person name="Pesce C."/>
            <person name="Davis I."/>
            <person name="Kleiner V."/>
            <person name="Tisa L."/>
        </authorList>
    </citation>
    <scope>NUCLEOTIDE SEQUENCE [LARGE SCALE GENOMIC DNA]</scope>
    <source>
        <strain evidence="5 6">4R-31</strain>
    </source>
</reference>
<dbReference type="RefSeq" id="WP_135009958.1">
    <property type="nucleotide sequence ID" value="NZ_JAYEXM010000004.1"/>
</dbReference>
<dbReference type="Gene3D" id="3.40.190.10">
    <property type="entry name" value="Periplasmic binding protein-like II"/>
    <property type="match status" value="1"/>
</dbReference>
<dbReference type="InterPro" id="IPR030678">
    <property type="entry name" value="Peptide/Ni-bd"/>
</dbReference>
<dbReference type="PROSITE" id="PS51257">
    <property type="entry name" value="PROKAR_LIPOPROTEIN"/>
    <property type="match status" value="1"/>
</dbReference>
<dbReference type="InterPro" id="IPR039424">
    <property type="entry name" value="SBP_5"/>
</dbReference>
<protein>
    <submittedName>
        <fullName evidence="5">ABC transporter substrate-binding protein</fullName>
    </submittedName>
</protein>
<evidence type="ECO:0000313" key="5">
    <source>
        <dbReference type="EMBL" id="TFI03326.1"/>
    </source>
</evidence>
<keyword evidence="6" id="KW-1185">Reference proteome</keyword>
<gene>
    <name evidence="5" type="ORF">E4P33_02150</name>
</gene>
<evidence type="ECO:0000313" key="6">
    <source>
        <dbReference type="Proteomes" id="UP000298017"/>
    </source>
</evidence>
<dbReference type="InterPro" id="IPR000914">
    <property type="entry name" value="SBP_5_dom"/>
</dbReference>
<dbReference type="EMBL" id="SPNK01000001">
    <property type="protein sequence ID" value="TFI03326.1"/>
    <property type="molecule type" value="Genomic_DNA"/>
</dbReference>
<sequence>MTAEKAFGRRTLFAAAGLGLGLSISGCGDRSTRSGASTPPPQASFVLAHAAAPTGLDPSRRTSQETSRVSTQVLEGLVAADRSTGEPSPALAESWVVADDRRSVTFTLREDVTFHDGTEFDAAAVKANFDKWQAQAESPEAWARQCAFATTFRHGSPDPRVSTCYAGVDVADERTVVLRLTRPYTPLLSALTQPAFAMSSPESIRAGTEDQHLVGTGPFRLDSATPESVKLLAHEDYWGELGSVGTLELRVVPDPEVRCAALLTGEVDAYDLVGLDDFAPLAREGIQVLYRDPYAVSYLGLNQRVRAFQDLDVRRAVAAAIDRGSLAKSLYPNGTNVADQFVPARFNVNGDNLQIPGYDPQHAKDLLKKSSYRGERLRFLYPRHTSRMYLQEPERVYAQISAQLTRVGFRLQPVPMDWDEGYLDAVSTPDGDHAFSLLGWSGSFRDPDSFMAPLLSAPQARLGFDDAGLMTAVNRAAGMPQGDSRTSAYKTLNDRVSEEMPAVPLSHPVSAVAVSSRVVNYPLTSTGFERFNDLELA</sequence>
<dbReference type="PANTHER" id="PTHR30290:SF9">
    <property type="entry name" value="OLIGOPEPTIDE-BINDING PROTEIN APPA"/>
    <property type="match status" value="1"/>
</dbReference>
<keyword evidence="2" id="KW-0813">Transport</keyword>
<evidence type="ECO:0000259" key="4">
    <source>
        <dbReference type="Pfam" id="PF00496"/>
    </source>
</evidence>
<feature type="domain" description="Solute-binding protein family 5" evidence="4">
    <location>
        <begin position="86"/>
        <end position="458"/>
    </location>
</feature>
<dbReference type="Proteomes" id="UP000298017">
    <property type="component" value="Unassembled WGS sequence"/>
</dbReference>
<dbReference type="Gene3D" id="3.90.76.10">
    <property type="entry name" value="Dipeptide-binding Protein, Domain 1"/>
    <property type="match status" value="1"/>
</dbReference>
<keyword evidence="3" id="KW-0732">Signal</keyword>
<dbReference type="GO" id="GO:0043190">
    <property type="term" value="C:ATP-binding cassette (ABC) transporter complex"/>
    <property type="evidence" value="ECO:0007669"/>
    <property type="project" value="InterPro"/>
</dbReference>
<dbReference type="Gene3D" id="3.10.105.10">
    <property type="entry name" value="Dipeptide-binding Protein, Domain 3"/>
    <property type="match status" value="1"/>
</dbReference>
<comment type="similarity">
    <text evidence="1">Belongs to the bacterial solute-binding protein 5 family.</text>
</comment>
<dbReference type="PANTHER" id="PTHR30290">
    <property type="entry name" value="PERIPLASMIC BINDING COMPONENT OF ABC TRANSPORTER"/>
    <property type="match status" value="1"/>
</dbReference>
<organism evidence="5 6">
    <name type="scientific">Kocuria rhizophila</name>
    <dbReference type="NCBI Taxonomy" id="72000"/>
    <lineage>
        <taxon>Bacteria</taxon>
        <taxon>Bacillati</taxon>
        <taxon>Actinomycetota</taxon>
        <taxon>Actinomycetes</taxon>
        <taxon>Micrococcales</taxon>
        <taxon>Micrococcaceae</taxon>
        <taxon>Kocuria</taxon>
    </lineage>
</organism>
<dbReference type="AlphaFoldDB" id="A0AAX2SJQ9"/>
<accession>A0AAX2SJQ9</accession>
<dbReference type="SUPFAM" id="SSF53850">
    <property type="entry name" value="Periplasmic binding protein-like II"/>
    <property type="match status" value="1"/>
</dbReference>
<dbReference type="Pfam" id="PF00496">
    <property type="entry name" value="SBP_bac_5"/>
    <property type="match status" value="1"/>
</dbReference>
<evidence type="ECO:0000256" key="1">
    <source>
        <dbReference type="ARBA" id="ARBA00005695"/>
    </source>
</evidence>
<proteinExistence type="inferred from homology"/>
<evidence type="ECO:0000256" key="2">
    <source>
        <dbReference type="ARBA" id="ARBA00022448"/>
    </source>
</evidence>
<dbReference type="GO" id="GO:0015833">
    <property type="term" value="P:peptide transport"/>
    <property type="evidence" value="ECO:0007669"/>
    <property type="project" value="TreeGrafter"/>
</dbReference>
<name>A0AAX2SJQ9_KOCRH</name>
<comment type="caution">
    <text evidence="5">The sequence shown here is derived from an EMBL/GenBank/DDBJ whole genome shotgun (WGS) entry which is preliminary data.</text>
</comment>
<dbReference type="PIRSF" id="PIRSF002741">
    <property type="entry name" value="MppA"/>
    <property type="match status" value="1"/>
</dbReference>
<evidence type="ECO:0000256" key="3">
    <source>
        <dbReference type="ARBA" id="ARBA00022729"/>
    </source>
</evidence>
<dbReference type="GO" id="GO:0042597">
    <property type="term" value="C:periplasmic space"/>
    <property type="evidence" value="ECO:0007669"/>
    <property type="project" value="UniProtKB-ARBA"/>
</dbReference>
<dbReference type="GO" id="GO:1904680">
    <property type="term" value="F:peptide transmembrane transporter activity"/>
    <property type="evidence" value="ECO:0007669"/>
    <property type="project" value="TreeGrafter"/>
</dbReference>